<dbReference type="PROSITE" id="PS50141">
    <property type="entry name" value="A_DEAMIN_EDITASE"/>
    <property type="match status" value="1"/>
</dbReference>
<dbReference type="GeneTree" id="ENSGT00940000155992"/>
<dbReference type="GO" id="GO:0006382">
    <property type="term" value="P:adenosine to inosine editing"/>
    <property type="evidence" value="ECO:0007669"/>
    <property type="project" value="TreeGrafter"/>
</dbReference>
<evidence type="ECO:0000256" key="1">
    <source>
        <dbReference type="SAM" id="MobiDB-lite"/>
    </source>
</evidence>
<gene>
    <name evidence="3" type="primary">ADARB1</name>
</gene>
<keyword evidence="4" id="KW-1185">Reference proteome</keyword>
<dbReference type="GO" id="GO:0005730">
    <property type="term" value="C:nucleolus"/>
    <property type="evidence" value="ECO:0007669"/>
    <property type="project" value="TreeGrafter"/>
</dbReference>
<evidence type="ECO:0000313" key="4">
    <source>
        <dbReference type="Proteomes" id="UP000694383"/>
    </source>
</evidence>
<evidence type="ECO:0000259" key="2">
    <source>
        <dbReference type="PROSITE" id="PS50141"/>
    </source>
</evidence>
<dbReference type="Pfam" id="PF02137">
    <property type="entry name" value="A_deamin"/>
    <property type="match status" value="1"/>
</dbReference>
<dbReference type="GO" id="GO:0003725">
    <property type="term" value="F:double-stranded RNA binding"/>
    <property type="evidence" value="ECO:0007669"/>
    <property type="project" value="TreeGrafter"/>
</dbReference>
<proteinExistence type="predicted"/>
<dbReference type="AlphaFoldDB" id="A0A8C8DPB8"/>
<dbReference type="GO" id="GO:0005737">
    <property type="term" value="C:cytoplasm"/>
    <property type="evidence" value="ECO:0007669"/>
    <property type="project" value="TreeGrafter"/>
</dbReference>
<dbReference type="InterPro" id="IPR002466">
    <property type="entry name" value="A_deamin"/>
</dbReference>
<dbReference type="GO" id="GO:0006396">
    <property type="term" value="P:RNA processing"/>
    <property type="evidence" value="ECO:0007669"/>
    <property type="project" value="InterPro"/>
</dbReference>
<accession>A0A8C8DPB8</accession>
<organism evidence="3 4">
    <name type="scientific">Oryzias sinensis</name>
    <name type="common">Chinese medaka</name>
    <dbReference type="NCBI Taxonomy" id="183150"/>
    <lineage>
        <taxon>Eukaryota</taxon>
        <taxon>Metazoa</taxon>
        <taxon>Chordata</taxon>
        <taxon>Craniata</taxon>
        <taxon>Vertebrata</taxon>
        <taxon>Euteleostomi</taxon>
        <taxon>Actinopterygii</taxon>
        <taxon>Neopterygii</taxon>
        <taxon>Teleostei</taxon>
        <taxon>Neoteleostei</taxon>
        <taxon>Acanthomorphata</taxon>
        <taxon>Ovalentaria</taxon>
        <taxon>Atherinomorphae</taxon>
        <taxon>Beloniformes</taxon>
        <taxon>Adrianichthyidae</taxon>
        <taxon>Oryziinae</taxon>
        <taxon>Oryzias</taxon>
    </lineage>
</organism>
<dbReference type="PANTHER" id="PTHR10910:SF58">
    <property type="entry name" value="DOUBLE-STRANDED RNA-SPECIFIC EDITASE 1"/>
    <property type="match status" value="1"/>
</dbReference>
<dbReference type="PANTHER" id="PTHR10910">
    <property type="entry name" value="EUKARYOTE SPECIFIC DSRNA BINDING PROTEIN"/>
    <property type="match status" value="1"/>
</dbReference>
<reference evidence="3" key="1">
    <citation type="submission" date="2025-08" db="UniProtKB">
        <authorList>
            <consortium name="Ensembl"/>
        </authorList>
    </citation>
    <scope>IDENTIFICATION</scope>
</reference>
<protein>
    <submittedName>
        <fullName evidence="3">Adenosine deaminase RNA specific B1a</fullName>
    </submittedName>
</protein>
<feature type="domain" description="A to I editase" evidence="2">
    <location>
        <begin position="47"/>
        <end position="153"/>
    </location>
</feature>
<name>A0A8C8DPB8_9TELE</name>
<dbReference type="GO" id="GO:0008251">
    <property type="term" value="F:tRNA-specific adenosine deaminase activity"/>
    <property type="evidence" value="ECO:0007669"/>
    <property type="project" value="TreeGrafter"/>
</dbReference>
<sequence length="158" mass="17448">MLRTCPGPCTAGSVRWRACRQVSASTGRCLAVRQMQETPGISNPEARQPARAPPFSENWTAGDDDVEVIDSTTGKDELGGPSRLCKRAFYCRWTQLHSRLSSFLRVSAPPPSTYHQAKLAAEEYRSAQQALYRALADAGLGIWVKKPAEQDRFSLSSF</sequence>
<evidence type="ECO:0000313" key="3">
    <source>
        <dbReference type="Ensembl" id="ENSOSIP00000020371.1"/>
    </source>
</evidence>
<reference evidence="3" key="2">
    <citation type="submission" date="2025-09" db="UniProtKB">
        <authorList>
            <consortium name="Ensembl"/>
        </authorList>
    </citation>
    <scope>IDENTIFICATION</scope>
</reference>
<feature type="region of interest" description="Disordered" evidence="1">
    <location>
        <begin position="38"/>
        <end position="65"/>
    </location>
</feature>
<dbReference type="GO" id="GO:0003726">
    <property type="term" value="F:double-stranded RNA adenosine deaminase activity"/>
    <property type="evidence" value="ECO:0007669"/>
    <property type="project" value="TreeGrafter"/>
</dbReference>
<dbReference type="Proteomes" id="UP000694383">
    <property type="component" value="Unplaced"/>
</dbReference>
<dbReference type="Ensembl" id="ENSOSIT00000021510.1">
    <property type="protein sequence ID" value="ENSOSIP00000020371.1"/>
    <property type="gene ID" value="ENSOSIG00000010873.1"/>
</dbReference>